<dbReference type="EMBL" id="JACIDY010000004">
    <property type="protein sequence ID" value="MBB3940307.1"/>
    <property type="molecule type" value="Genomic_DNA"/>
</dbReference>
<dbReference type="PANTHER" id="PTHR43400">
    <property type="entry name" value="FUMARATE REDUCTASE"/>
    <property type="match status" value="1"/>
</dbReference>
<dbReference type="Gene3D" id="3.90.700.10">
    <property type="entry name" value="Succinate dehydrogenase/fumarate reductase flavoprotein, catalytic domain"/>
    <property type="match status" value="1"/>
</dbReference>
<dbReference type="InterPro" id="IPR036188">
    <property type="entry name" value="FAD/NAD-bd_sf"/>
</dbReference>
<evidence type="ECO:0000256" key="4">
    <source>
        <dbReference type="ARBA" id="ARBA00023002"/>
    </source>
</evidence>
<evidence type="ECO:0000313" key="7">
    <source>
        <dbReference type="Proteomes" id="UP000561459"/>
    </source>
</evidence>
<evidence type="ECO:0000256" key="2">
    <source>
        <dbReference type="ARBA" id="ARBA00022630"/>
    </source>
</evidence>
<dbReference type="InterPro" id="IPR003953">
    <property type="entry name" value="FAD-dep_OxRdtase_2_FAD-bd"/>
</dbReference>
<sequence>MNLGLQRFVNELLSYKEIGGACLRQRDGIAFQVFDEDTMAQAQEIPFNLNFRAALNLGIVRQADSISQIAGSVGLDGMALEETVARYNAMITGEVDTEAQALDQFGARIDGLYAAGEVTGGFTPTKIGETCGTSAGIAQMIRTAEMRLPISLWAAPVSLQTVN</sequence>
<dbReference type="Proteomes" id="UP000561459">
    <property type="component" value="Unassembled WGS sequence"/>
</dbReference>
<dbReference type="SUPFAM" id="SSF56425">
    <property type="entry name" value="Succinate dehydrogenase/fumarate reductase flavoprotein, catalytic domain"/>
    <property type="match status" value="1"/>
</dbReference>
<proteinExistence type="predicted"/>
<comment type="caution">
    <text evidence="6">The sequence shown here is derived from an EMBL/GenBank/DDBJ whole genome shotgun (WGS) entry which is preliminary data.</text>
</comment>
<reference evidence="6 7" key="1">
    <citation type="submission" date="2020-08" db="EMBL/GenBank/DDBJ databases">
        <title>Genomic Encyclopedia of Type Strains, Phase IV (KMG-IV): sequencing the most valuable type-strain genomes for metagenomic binning, comparative biology and taxonomic classification.</title>
        <authorList>
            <person name="Goeker M."/>
        </authorList>
    </citation>
    <scope>NUCLEOTIDE SEQUENCE [LARGE SCALE GENOMIC DNA]</scope>
    <source>
        <strain evidence="6 7">DSM 27568</strain>
    </source>
</reference>
<evidence type="ECO:0000259" key="5">
    <source>
        <dbReference type="Pfam" id="PF00890"/>
    </source>
</evidence>
<dbReference type="RefSeq" id="WP_183616948.1">
    <property type="nucleotide sequence ID" value="NZ_JACIDY010000004.1"/>
</dbReference>
<dbReference type="InterPro" id="IPR050315">
    <property type="entry name" value="FAD-oxidoreductase_2"/>
</dbReference>
<dbReference type="InterPro" id="IPR027477">
    <property type="entry name" value="Succ_DH/fumarate_Rdtase_cat_sf"/>
</dbReference>
<evidence type="ECO:0000256" key="3">
    <source>
        <dbReference type="ARBA" id="ARBA00022827"/>
    </source>
</evidence>
<protein>
    <recommendedName>
        <fullName evidence="5">FAD-dependent oxidoreductase 2 FAD-binding domain-containing protein</fullName>
    </recommendedName>
</protein>
<evidence type="ECO:0000256" key="1">
    <source>
        <dbReference type="ARBA" id="ARBA00001974"/>
    </source>
</evidence>
<keyword evidence="3" id="KW-0274">FAD</keyword>
<feature type="domain" description="FAD-dependent oxidoreductase 2 FAD-binding" evidence="5">
    <location>
        <begin position="94"/>
        <end position="128"/>
    </location>
</feature>
<dbReference type="AlphaFoldDB" id="A0A7W6FZM5"/>
<keyword evidence="4" id="KW-0560">Oxidoreductase</keyword>
<organism evidence="6 7">
    <name type="scientific">Novosphingobium fluoreni</name>
    <dbReference type="NCBI Taxonomy" id="1391222"/>
    <lineage>
        <taxon>Bacteria</taxon>
        <taxon>Pseudomonadati</taxon>
        <taxon>Pseudomonadota</taxon>
        <taxon>Alphaproteobacteria</taxon>
        <taxon>Sphingomonadales</taxon>
        <taxon>Sphingomonadaceae</taxon>
        <taxon>Novosphingobium</taxon>
    </lineage>
</organism>
<dbReference type="GO" id="GO:0016491">
    <property type="term" value="F:oxidoreductase activity"/>
    <property type="evidence" value="ECO:0007669"/>
    <property type="project" value="UniProtKB-KW"/>
</dbReference>
<dbReference type="Pfam" id="PF00890">
    <property type="entry name" value="FAD_binding_2"/>
    <property type="match status" value="1"/>
</dbReference>
<evidence type="ECO:0000313" key="6">
    <source>
        <dbReference type="EMBL" id="MBB3940307.1"/>
    </source>
</evidence>
<dbReference type="Gene3D" id="3.50.50.60">
    <property type="entry name" value="FAD/NAD(P)-binding domain"/>
    <property type="match status" value="1"/>
</dbReference>
<gene>
    <name evidence="6" type="ORF">GGR39_001964</name>
</gene>
<keyword evidence="7" id="KW-1185">Reference proteome</keyword>
<comment type="cofactor">
    <cofactor evidence="1">
        <name>FAD</name>
        <dbReference type="ChEBI" id="CHEBI:57692"/>
    </cofactor>
</comment>
<accession>A0A7W6FZM5</accession>
<name>A0A7W6FZM5_9SPHN</name>
<keyword evidence="2" id="KW-0285">Flavoprotein</keyword>
<dbReference type="PANTHER" id="PTHR43400:SF7">
    <property type="entry name" value="FAD-DEPENDENT OXIDOREDUCTASE 2 FAD BINDING DOMAIN-CONTAINING PROTEIN"/>
    <property type="match status" value="1"/>
</dbReference>